<dbReference type="GO" id="GO:0005524">
    <property type="term" value="F:ATP binding"/>
    <property type="evidence" value="ECO:0007669"/>
    <property type="project" value="UniProtKB-KW"/>
</dbReference>
<dbReference type="CDD" id="cd18791">
    <property type="entry name" value="SF2_C_RHA"/>
    <property type="match status" value="1"/>
</dbReference>
<keyword evidence="1" id="KW-0808">Transferase</keyword>
<dbReference type="SMART" id="SM00184">
    <property type="entry name" value="RING"/>
    <property type="match status" value="1"/>
</dbReference>
<dbReference type="GO" id="GO:0003723">
    <property type="term" value="F:RNA binding"/>
    <property type="evidence" value="ECO:0007669"/>
    <property type="project" value="TreeGrafter"/>
</dbReference>
<evidence type="ECO:0008006" key="19">
    <source>
        <dbReference type="Google" id="ProtNLM"/>
    </source>
</evidence>
<organism evidence="17 18">
    <name type="scientific">Saprolegnia diclina (strain VS20)</name>
    <dbReference type="NCBI Taxonomy" id="1156394"/>
    <lineage>
        <taxon>Eukaryota</taxon>
        <taxon>Sar</taxon>
        <taxon>Stramenopiles</taxon>
        <taxon>Oomycota</taxon>
        <taxon>Saprolegniomycetes</taxon>
        <taxon>Saprolegniales</taxon>
        <taxon>Saprolegniaceae</taxon>
        <taxon>Saprolegnia</taxon>
    </lineage>
</organism>
<evidence type="ECO:0000256" key="9">
    <source>
        <dbReference type="ARBA" id="ARBA00022833"/>
    </source>
</evidence>
<dbReference type="InterPro" id="IPR035979">
    <property type="entry name" value="RBD_domain_sf"/>
</dbReference>
<dbReference type="PROSITE" id="PS00518">
    <property type="entry name" value="ZF_RING_1"/>
    <property type="match status" value="1"/>
</dbReference>
<dbReference type="CDD" id="cd20336">
    <property type="entry name" value="Rcat_RBR"/>
    <property type="match status" value="1"/>
</dbReference>
<dbReference type="InterPro" id="IPR017907">
    <property type="entry name" value="Znf_RING_CS"/>
</dbReference>
<feature type="region of interest" description="Disordered" evidence="12">
    <location>
        <begin position="577"/>
        <end position="614"/>
    </location>
</feature>
<dbReference type="InterPro" id="IPR001841">
    <property type="entry name" value="Znf_RING"/>
</dbReference>
<dbReference type="InterPro" id="IPR011545">
    <property type="entry name" value="DEAD/DEAH_box_helicase_dom"/>
</dbReference>
<evidence type="ECO:0000259" key="14">
    <source>
        <dbReference type="PROSITE" id="PS51192"/>
    </source>
</evidence>
<dbReference type="OrthoDB" id="73305at2759"/>
<dbReference type="SMART" id="SM00487">
    <property type="entry name" value="DEXDc"/>
    <property type="match status" value="1"/>
</dbReference>
<keyword evidence="2" id="KW-0479">Metal-binding</keyword>
<dbReference type="InterPro" id="IPR002464">
    <property type="entry name" value="DNA/RNA_helicase_DEAH_CS"/>
</dbReference>
<protein>
    <recommendedName>
        <fullName evidence="19">Adenosinetriphosphatase</fullName>
    </recommendedName>
</protein>
<dbReference type="CDD" id="cd20335">
    <property type="entry name" value="BRcat_RBR"/>
    <property type="match status" value="1"/>
</dbReference>
<dbReference type="OMA" id="AHERSIM"/>
<dbReference type="SMART" id="SM00490">
    <property type="entry name" value="HELICc"/>
    <property type="match status" value="1"/>
</dbReference>
<dbReference type="CDD" id="cd00590">
    <property type="entry name" value="RRM_SF"/>
    <property type="match status" value="1"/>
</dbReference>
<evidence type="ECO:0000256" key="3">
    <source>
        <dbReference type="ARBA" id="ARBA00022737"/>
    </source>
</evidence>
<evidence type="ECO:0000259" key="15">
    <source>
        <dbReference type="PROSITE" id="PS51194"/>
    </source>
</evidence>
<evidence type="ECO:0000256" key="12">
    <source>
        <dbReference type="SAM" id="MobiDB-lite"/>
    </source>
</evidence>
<evidence type="ECO:0000313" key="18">
    <source>
        <dbReference type="Proteomes" id="UP000030762"/>
    </source>
</evidence>
<dbReference type="Gene3D" id="3.30.40.10">
    <property type="entry name" value="Zinc/RING finger domain, C3HC4 (zinc finger)"/>
    <property type="match status" value="1"/>
</dbReference>
<dbReference type="InterPro" id="IPR013083">
    <property type="entry name" value="Znf_RING/FYVE/PHD"/>
</dbReference>
<dbReference type="Gene3D" id="1.20.120.1080">
    <property type="match status" value="1"/>
</dbReference>
<dbReference type="GO" id="GO:0004386">
    <property type="term" value="F:helicase activity"/>
    <property type="evidence" value="ECO:0007669"/>
    <property type="project" value="UniProtKB-KW"/>
</dbReference>
<reference evidence="17 18" key="1">
    <citation type="submission" date="2012-04" db="EMBL/GenBank/DDBJ databases">
        <title>The Genome Sequence of Saprolegnia declina VS20.</title>
        <authorList>
            <consortium name="The Broad Institute Genome Sequencing Platform"/>
            <person name="Russ C."/>
            <person name="Nusbaum C."/>
            <person name="Tyler B."/>
            <person name="van West P."/>
            <person name="Dieguez-Uribeondo J."/>
            <person name="de Bruijn I."/>
            <person name="Tripathy S."/>
            <person name="Jiang R."/>
            <person name="Young S.K."/>
            <person name="Zeng Q."/>
            <person name="Gargeya S."/>
            <person name="Fitzgerald M."/>
            <person name="Haas B."/>
            <person name="Abouelleil A."/>
            <person name="Alvarado L."/>
            <person name="Arachchi H.M."/>
            <person name="Berlin A."/>
            <person name="Chapman S.B."/>
            <person name="Goldberg J."/>
            <person name="Griggs A."/>
            <person name="Gujja S."/>
            <person name="Hansen M."/>
            <person name="Howarth C."/>
            <person name="Imamovic A."/>
            <person name="Larimer J."/>
            <person name="McCowen C."/>
            <person name="Montmayeur A."/>
            <person name="Murphy C."/>
            <person name="Neiman D."/>
            <person name="Pearson M."/>
            <person name="Priest M."/>
            <person name="Roberts A."/>
            <person name="Saif S."/>
            <person name="Shea T."/>
            <person name="Sisk P."/>
            <person name="Sykes S."/>
            <person name="Wortman J."/>
            <person name="Nusbaum C."/>
            <person name="Birren B."/>
        </authorList>
    </citation>
    <scope>NUCLEOTIDE SEQUENCE [LARGE SCALE GENOMIC DNA]</scope>
    <source>
        <strain evidence="17 18">VS20</strain>
    </source>
</reference>
<dbReference type="VEuPathDB" id="FungiDB:SDRG_16098"/>
<dbReference type="PROSITE" id="PS51194">
    <property type="entry name" value="HELICASE_CTER"/>
    <property type="match status" value="1"/>
</dbReference>
<dbReference type="InterPro" id="IPR001650">
    <property type="entry name" value="Helicase_C-like"/>
</dbReference>
<dbReference type="GO" id="GO:0008270">
    <property type="term" value="F:zinc ion binding"/>
    <property type="evidence" value="ECO:0007669"/>
    <property type="project" value="UniProtKB-KW"/>
</dbReference>
<dbReference type="Pfam" id="PF01485">
    <property type="entry name" value="IBR"/>
    <property type="match status" value="1"/>
</dbReference>
<dbReference type="Gene3D" id="3.40.50.300">
    <property type="entry name" value="P-loop containing nucleotide triphosphate hydrolases"/>
    <property type="match status" value="2"/>
</dbReference>
<dbReference type="InterPro" id="IPR044066">
    <property type="entry name" value="TRIAD_supradom"/>
</dbReference>
<keyword evidence="4" id="KW-0547">Nucleotide-binding</keyword>
<dbReference type="RefSeq" id="XP_008620517.1">
    <property type="nucleotide sequence ID" value="XM_008622295.1"/>
</dbReference>
<dbReference type="InterPro" id="IPR027417">
    <property type="entry name" value="P-loop_NTPase"/>
</dbReference>
<keyword evidence="9" id="KW-0862">Zinc</keyword>
<evidence type="ECO:0000256" key="7">
    <source>
        <dbReference type="ARBA" id="ARBA00022801"/>
    </source>
</evidence>
<dbReference type="eggNOG" id="KOG1812">
    <property type="taxonomic scope" value="Eukaryota"/>
</dbReference>
<dbReference type="GeneID" id="19956825"/>
<evidence type="ECO:0000259" key="13">
    <source>
        <dbReference type="PROSITE" id="PS50089"/>
    </source>
</evidence>
<dbReference type="Pfam" id="PF00270">
    <property type="entry name" value="DEAD"/>
    <property type="match status" value="1"/>
</dbReference>
<dbReference type="EMBL" id="JH767244">
    <property type="protein sequence ID" value="EQC26032.1"/>
    <property type="molecule type" value="Genomic_DNA"/>
</dbReference>
<dbReference type="eggNOG" id="KOG0925">
    <property type="taxonomic scope" value="Eukaryota"/>
</dbReference>
<gene>
    <name evidence="17" type="ORF">SDRG_16098</name>
</gene>
<evidence type="ECO:0000256" key="4">
    <source>
        <dbReference type="ARBA" id="ARBA00022741"/>
    </source>
</evidence>
<dbReference type="PROSITE" id="PS00690">
    <property type="entry name" value="DEAH_ATP_HELICASE"/>
    <property type="match status" value="1"/>
</dbReference>
<dbReference type="InterPro" id="IPR002867">
    <property type="entry name" value="IBR_dom"/>
</dbReference>
<feature type="domain" description="Helicase C-terminal" evidence="15">
    <location>
        <begin position="252"/>
        <end position="420"/>
    </location>
</feature>
<feature type="domain" description="Helicase ATP-binding" evidence="14">
    <location>
        <begin position="60"/>
        <end position="229"/>
    </location>
</feature>
<dbReference type="PROSITE" id="PS50089">
    <property type="entry name" value="ZF_RING_2"/>
    <property type="match status" value="1"/>
</dbReference>
<keyword evidence="3" id="KW-0677">Repeat</keyword>
<dbReference type="SUPFAM" id="SSF54928">
    <property type="entry name" value="RNA-binding domain, RBD"/>
    <property type="match status" value="1"/>
</dbReference>
<dbReference type="SUPFAM" id="SSF52540">
    <property type="entry name" value="P-loop containing nucleoside triphosphate hydrolases"/>
    <property type="match status" value="1"/>
</dbReference>
<keyword evidence="6" id="KW-0833">Ubl conjugation pathway</keyword>
<evidence type="ECO:0000256" key="10">
    <source>
        <dbReference type="ARBA" id="ARBA00022840"/>
    </source>
</evidence>
<dbReference type="InParanoid" id="T0R967"/>
<dbReference type="CDD" id="cd17917">
    <property type="entry name" value="DEXHc_RHA-like"/>
    <property type="match status" value="1"/>
</dbReference>
<dbReference type="SUPFAM" id="SSF57850">
    <property type="entry name" value="RING/U-box"/>
    <property type="match status" value="2"/>
</dbReference>
<dbReference type="GO" id="GO:0016740">
    <property type="term" value="F:transferase activity"/>
    <property type="evidence" value="ECO:0007669"/>
    <property type="project" value="UniProtKB-KW"/>
</dbReference>
<sequence>MTPDASQDAAVLELECHLHVFKAIQATFSVATKEDKYRRKRELYRFQQRLPAYAKRDEIERAVTQSRFVVVQGQTGSGKSTQIPQYLAELFPRTKILVTQPRKLAAMALAERVALEFAGGYDKAATVGVDVGYRVGGRRQCRARGRIEYITEGVLLDMIMRQDNKLFEGIGAIVVDEAHERSIMCDLLLGSLKSDDARWRHIPLVVTSATIDIALFSTYFGGAPIVDIPGRLFPVDVSYMVTPDGTKDMATYMAQVALELHRDSLPGDILCFLPGQDDVLRAQDVLEKCHEPGLVARTLYGKQEPEDQKLAFAPTEQRKVLFATDVAETSITIPGVVYVVDSGLKKGVSYDHVRKIASLKVQSIARSSAIQRAGRAGRTQPGVCVRLYSEHDFELMETSTLPEIFRQPLVLAVLTLRRLRIDPTIFEWLSAPPADAMAAAERELTLLGALENGHITALGTIITTLQQPPELVRMLVKSCAHGHGEAALQIAAVQSVAHMFVWRDKTKKPSTHPMLVSDDGDIVPMVRALKEYRSVLTGATRVEVMAVSAPNDVEPTDDPPAIALTAGLLRRLNVQQRAVINDDDDENTDETRSEGTSGDSIESVPTPPKSSGKITFRTKKKAAQWCQQNGLNNKALGLAVALQDELRGQVADLAFWKERPQTGEVSDSALRRIVFYGFFLHVACLKRDRSHMLQYCAVEADVVGTIPMEAAIQNGVPPDWIVYDKIFRPAGRALLVACTPVEEGWLASESPEFARNVSAKLQQLPISTVVLTVPSPALKKLVGKQLCNLEAIEVQLGCTLHVVPDKGQLVAFCTPAIARGLQSRVDALVAPYQEETLALTTEQTYLGGTRAVIGAGFVVDELLFDDEYVTVYVRQLPATMPRRDIRAFVAKAANSSQPILRALEQQDVNGGDQSVALTFYDKAVAKQVLTRLQGEVIAGRNVQVSAGKAMAKPGLQQSTSSRIKVSWATAASKGVAKVWFKSAPDANRFLQAYKTILPEAARAAAKGASEMPAKTPLGLKPLPPVTRMAPMVYHFNLGTDFTSFLVAVHGLPPSLDEGTLTERLTAMPHERFRIDRELNGSADQSSSMESVLAVRARRLGSVLAHMPYTFVATDFLDAGRAGVYIVNDDTSALEALYMSALQSWAPAEMPCGQPIRLALEHTYVARTHVEVCKKRANLLAPVFADARRRGVIVFEVPTRTNFEAIRFTSTSRLILGRIQAELGEITRCTQFKHTDIKRLFSGAGRKFLGTLSNDIYVHWNARTGQIFVYGNDDEFQRAKRDMVGFIKQFAALDVTDRVLVLDKRKIKSLKVASVCARAFDLGAKLYLSGSHDAIEAITASLQGYLFANRDGPRSVATSTLECPLCLCEVDATTTQLTLCGHTFCTNCILPMFGSQDTKLPLRCPRDGCNAALSVEDSLKLVPPSQLEGLAEKAVELYRVQHQDAFSLCPQPGCNQVFRTAEYKKGMHGGDRAVCDNCQKTYCITCSDKLAMPVDEHPTVTCQLSQLSANRTVQGHVRRICDEILTLACPKCKSAFLDFTGCTCVTCGNTNCNTNFCANCLVYHNRDNSACHSHVLDCPSNPNRGRSHFVSTELLQKTHADARKKQTTAYLANVAVAGDERRGVWQMIQPDLVDLGIHFTEQELAQLSIA</sequence>
<dbReference type="GO" id="GO:0016787">
    <property type="term" value="F:hydrolase activity"/>
    <property type="evidence" value="ECO:0007669"/>
    <property type="project" value="UniProtKB-KW"/>
</dbReference>
<evidence type="ECO:0000256" key="1">
    <source>
        <dbReference type="ARBA" id="ARBA00022679"/>
    </source>
</evidence>
<keyword evidence="5 11" id="KW-0863">Zinc-finger</keyword>
<evidence type="ECO:0000256" key="6">
    <source>
        <dbReference type="ARBA" id="ARBA00022786"/>
    </source>
</evidence>
<keyword evidence="7" id="KW-0378">Hydrolase</keyword>
<name>T0R967_SAPDV</name>
<evidence type="ECO:0000313" key="17">
    <source>
        <dbReference type="EMBL" id="EQC26032.1"/>
    </source>
</evidence>
<evidence type="ECO:0000256" key="2">
    <source>
        <dbReference type="ARBA" id="ARBA00022723"/>
    </source>
</evidence>
<dbReference type="PROSITE" id="PS51192">
    <property type="entry name" value="HELICASE_ATP_BIND_1"/>
    <property type="match status" value="1"/>
</dbReference>
<dbReference type="Pfam" id="PF00271">
    <property type="entry name" value="Helicase_C"/>
    <property type="match status" value="1"/>
</dbReference>
<dbReference type="PANTHER" id="PTHR18934">
    <property type="entry name" value="ATP-DEPENDENT RNA HELICASE"/>
    <property type="match status" value="1"/>
</dbReference>
<accession>T0R967</accession>
<keyword evidence="10" id="KW-0067">ATP-binding</keyword>
<evidence type="ECO:0000256" key="8">
    <source>
        <dbReference type="ARBA" id="ARBA00022806"/>
    </source>
</evidence>
<evidence type="ECO:0000256" key="11">
    <source>
        <dbReference type="PROSITE-ProRule" id="PRU00175"/>
    </source>
</evidence>
<evidence type="ECO:0000259" key="16">
    <source>
        <dbReference type="PROSITE" id="PS51873"/>
    </source>
</evidence>
<keyword evidence="8" id="KW-0347">Helicase</keyword>
<dbReference type="STRING" id="1156394.T0R967"/>
<feature type="domain" description="RING-type" evidence="16">
    <location>
        <begin position="1358"/>
        <end position="1590"/>
    </location>
</feature>
<evidence type="ECO:0000256" key="5">
    <source>
        <dbReference type="ARBA" id="ARBA00022771"/>
    </source>
</evidence>
<keyword evidence="18" id="KW-1185">Reference proteome</keyword>
<dbReference type="PANTHER" id="PTHR18934:SF221">
    <property type="entry name" value="ATP-DEPENDENT RNA HELICASE DHX34-RELATED"/>
    <property type="match status" value="1"/>
</dbReference>
<dbReference type="Proteomes" id="UP000030762">
    <property type="component" value="Unassembled WGS sequence"/>
</dbReference>
<feature type="domain" description="RING-type" evidence="13">
    <location>
        <begin position="1362"/>
        <end position="1406"/>
    </location>
</feature>
<dbReference type="InterPro" id="IPR014001">
    <property type="entry name" value="Helicase_ATP-bd"/>
</dbReference>
<proteinExistence type="predicted"/>
<dbReference type="PROSITE" id="PS51873">
    <property type="entry name" value="TRIAD"/>
    <property type="match status" value="1"/>
</dbReference>